<dbReference type="Pfam" id="PF25355">
    <property type="entry name" value="DUF7882"/>
    <property type="match status" value="1"/>
</dbReference>
<evidence type="ECO:0000313" key="3">
    <source>
        <dbReference type="Proteomes" id="UP000292881"/>
    </source>
</evidence>
<keyword evidence="3" id="KW-1185">Reference proteome</keyword>
<dbReference type="RefSeq" id="WP_129233243.1">
    <property type="nucleotide sequence ID" value="NZ_JBHXVJ010000001.1"/>
</dbReference>
<proteinExistence type="predicted"/>
<name>A0A4Q2JZ21_9MICO</name>
<dbReference type="OrthoDB" id="5123855at2"/>
<evidence type="ECO:0000313" key="2">
    <source>
        <dbReference type="EMBL" id="RXZ51528.1"/>
    </source>
</evidence>
<gene>
    <name evidence="2" type="ORF">ESO86_02095</name>
</gene>
<dbReference type="EMBL" id="SDPL01000016">
    <property type="protein sequence ID" value="RXZ51528.1"/>
    <property type="molecule type" value="Genomic_DNA"/>
</dbReference>
<reference evidence="2 3" key="1">
    <citation type="submission" date="2019-01" db="EMBL/GenBank/DDBJ databases">
        <authorList>
            <person name="Li J."/>
        </authorList>
    </citation>
    <scope>NUCLEOTIDE SEQUENCE [LARGE SCALE GENOMIC DNA]</scope>
    <source>
        <strain evidence="2 3">CGMCC 4.7180</strain>
    </source>
</reference>
<protein>
    <recommendedName>
        <fullName evidence="1">DUF7882 domain-containing protein</fullName>
    </recommendedName>
</protein>
<dbReference type="Proteomes" id="UP000292881">
    <property type="component" value="Unassembled WGS sequence"/>
</dbReference>
<organism evidence="2 3">
    <name type="scientific">Agromyces binzhouensis</name>
    <dbReference type="NCBI Taxonomy" id="1817495"/>
    <lineage>
        <taxon>Bacteria</taxon>
        <taxon>Bacillati</taxon>
        <taxon>Actinomycetota</taxon>
        <taxon>Actinomycetes</taxon>
        <taxon>Micrococcales</taxon>
        <taxon>Microbacteriaceae</taxon>
        <taxon>Agromyces</taxon>
    </lineage>
</organism>
<dbReference type="InterPro" id="IPR057204">
    <property type="entry name" value="DUF7882"/>
</dbReference>
<sequence length="130" mass="14519">MGIIYYGFDSHRVVIDDRTLAHLELVIYSKLRRNERFALALTAPDSEGGIAHSLWMDSSIPLRFEYESEFHAAINRDWLEALSKTATSLRGLRIVDEPAPILIFPSATRVKKADEAVPAGHAAVKERVSA</sequence>
<dbReference type="AlphaFoldDB" id="A0A4Q2JZ21"/>
<accession>A0A4Q2JZ21</accession>
<evidence type="ECO:0000259" key="1">
    <source>
        <dbReference type="Pfam" id="PF25355"/>
    </source>
</evidence>
<feature type="domain" description="DUF7882" evidence="1">
    <location>
        <begin position="1"/>
        <end position="97"/>
    </location>
</feature>
<comment type="caution">
    <text evidence="2">The sequence shown here is derived from an EMBL/GenBank/DDBJ whole genome shotgun (WGS) entry which is preliminary data.</text>
</comment>